<sequence>MPCHPLLSREDTGFSPYHNTSIHHTSPATAYGFEANWNEENRQNMSIGNWSSASSLRLDSEELDPFSAMYTPNSVDQQLPTTTSGNRTLMLTEHDLNWDNDQLPEIQRLTGTLYGNQPSPETLRPFPALYEYLHTPQSVVSRRTTLSPSPWNDTFQSMWDLLALASHEEHGQRQDLMPIPRTQIPSSGMGIRARRTSSWTNSEARSTFPTYSDGQIDTPCPLRQREVDAFSALQSFGSPAICTQCHGIPISTPKRKTH</sequence>
<protein>
    <submittedName>
        <fullName evidence="2">Uncharacterized protein</fullName>
    </submittedName>
</protein>
<name>A0A5Q2WC63_9VIRU</name>
<dbReference type="Proteomes" id="UP000503488">
    <property type="component" value="Segment"/>
</dbReference>
<organism evidence="2 3">
    <name type="scientific">CRESS virus sp. ct0Vt4</name>
    <dbReference type="NCBI Taxonomy" id="2656673"/>
    <lineage>
        <taxon>Viruses</taxon>
        <taxon>Monodnaviria</taxon>
        <taxon>Shotokuvirae</taxon>
        <taxon>Cressdnaviricota</taxon>
        <taxon>Arfiviricetes</taxon>
        <taxon>Saturnivirales</taxon>
        <taxon>Kanorauviridae</taxon>
        <taxon>Sagusvirus</taxon>
        <taxon>Sagusvirus jaringis</taxon>
    </lineage>
</organism>
<feature type="compositionally biased region" description="Polar residues" evidence="1">
    <location>
        <begin position="196"/>
        <end position="215"/>
    </location>
</feature>
<reference evidence="2 3" key="1">
    <citation type="submission" date="2019-10" db="EMBL/GenBank/DDBJ databases">
        <title>Florida's Freshwater Springs.</title>
        <authorList>
            <person name="Malki K."/>
            <person name="Breitbart M."/>
        </authorList>
    </citation>
    <scope>NUCLEOTIDE SEQUENCE [LARGE SCALE GENOMIC DNA]</scope>
    <source>
        <strain evidence="2">Ct0Vt4</strain>
    </source>
</reference>
<dbReference type="EMBL" id="MN582110">
    <property type="protein sequence ID" value="QGH73616.1"/>
    <property type="molecule type" value="Genomic_DNA"/>
</dbReference>
<evidence type="ECO:0000256" key="1">
    <source>
        <dbReference type="SAM" id="MobiDB-lite"/>
    </source>
</evidence>
<feature type="region of interest" description="Disordered" evidence="1">
    <location>
        <begin position="1"/>
        <end position="20"/>
    </location>
</feature>
<feature type="region of interest" description="Disordered" evidence="1">
    <location>
        <begin position="178"/>
        <end position="217"/>
    </location>
</feature>
<proteinExistence type="predicted"/>
<accession>A0A5Q2WC63</accession>
<evidence type="ECO:0000313" key="2">
    <source>
        <dbReference type="EMBL" id="QGH73616.1"/>
    </source>
</evidence>
<evidence type="ECO:0000313" key="3">
    <source>
        <dbReference type="Proteomes" id="UP000503488"/>
    </source>
</evidence>
<keyword evidence="3" id="KW-1185">Reference proteome</keyword>